<evidence type="ECO:0000259" key="5">
    <source>
        <dbReference type="Pfam" id="PF01156"/>
    </source>
</evidence>
<evidence type="ECO:0000256" key="2">
    <source>
        <dbReference type="ARBA" id="ARBA00022801"/>
    </source>
</evidence>
<dbReference type="InterPro" id="IPR001910">
    <property type="entry name" value="Inosine/uridine_hydrolase_dom"/>
</dbReference>
<feature type="chain" id="PRO_5047129771" evidence="4">
    <location>
        <begin position="16"/>
        <end position="394"/>
    </location>
</feature>
<keyword evidence="3" id="KW-0326">Glycosidase</keyword>
<dbReference type="SUPFAM" id="SSF53590">
    <property type="entry name" value="Nucleoside hydrolase"/>
    <property type="match status" value="1"/>
</dbReference>
<keyword evidence="7" id="KW-1185">Reference proteome</keyword>
<evidence type="ECO:0000313" key="6">
    <source>
        <dbReference type="EMBL" id="KAK7531299.1"/>
    </source>
</evidence>
<accession>A0ABR1L7S5</accession>
<feature type="signal peptide" evidence="4">
    <location>
        <begin position="1"/>
        <end position="15"/>
    </location>
</feature>
<keyword evidence="4" id="KW-0732">Signal</keyword>
<reference evidence="6 7" key="1">
    <citation type="submission" date="2024-04" db="EMBL/GenBank/DDBJ databases">
        <title>Phyllosticta paracitricarpa is synonymous to the EU quarantine fungus P. citricarpa based on phylogenomic analyses.</title>
        <authorList>
            <consortium name="Lawrence Berkeley National Laboratory"/>
            <person name="Van ingen-buijs V.A."/>
            <person name="Van westerhoven A.C."/>
            <person name="Haridas S."/>
            <person name="Skiadas P."/>
            <person name="Martin F."/>
            <person name="Groenewald J.Z."/>
            <person name="Crous P.W."/>
            <person name="Seidl M.F."/>
        </authorList>
    </citation>
    <scope>NUCLEOTIDE SEQUENCE [LARGE SCALE GENOMIC DNA]</scope>
    <source>
        <strain evidence="6 7">CPC 17464</strain>
    </source>
</reference>
<dbReference type="Proteomes" id="UP001360953">
    <property type="component" value="Unassembled WGS sequence"/>
</dbReference>
<dbReference type="RefSeq" id="XP_066651123.1">
    <property type="nucleotide sequence ID" value="XM_066793717.1"/>
</dbReference>
<dbReference type="GO" id="GO:0016787">
    <property type="term" value="F:hydrolase activity"/>
    <property type="evidence" value="ECO:0007669"/>
    <property type="project" value="UniProtKB-KW"/>
</dbReference>
<comment type="similarity">
    <text evidence="1">Belongs to the IUNH family.</text>
</comment>
<evidence type="ECO:0000256" key="3">
    <source>
        <dbReference type="ARBA" id="ARBA00023295"/>
    </source>
</evidence>
<evidence type="ECO:0000256" key="1">
    <source>
        <dbReference type="ARBA" id="ARBA00009176"/>
    </source>
</evidence>
<dbReference type="GeneID" id="92026623"/>
<keyword evidence="2 6" id="KW-0378">Hydrolase</keyword>
<evidence type="ECO:0000256" key="4">
    <source>
        <dbReference type="SAM" id="SignalP"/>
    </source>
</evidence>
<evidence type="ECO:0000313" key="7">
    <source>
        <dbReference type="Proteomes" id="UP001360953"/>
    </source>
</evidence>
<dbReference type="PANTHER" id="PTHR12304">
    <property type="entry name" value="INOSINE-URIDINE PREFERRING NUCLEOSIDE HYDROLASE"/>
    <property type="match status" value="1"/>
</dbReference>
<dbReference type="InterPro" id="IPR023186">
    <property type="entry name" value="IUNH"/>
</dbReference>
<organism evidence="6 7">
    <name type="scientific">Phyllosticta citribraziliensis</name>
    <dbReference type="NCBI Taxonomy" id="989973"/>
    <lineage>
        <taxon>Eukaryota</taxon>
        <taxon>Fungi</taxon>
        <taxon>Dikarya</taxon>
        <taxon>Ascomycota</taxon>
        <taxon>Pezizomycotina</taxon>
        <taxon>Dothideomycetes</taxon>
        <taxon>Dothideomycetes incertae sedis</taxon>
        <taxon>Botryosphaeriales</taxon>
        <taxon>Phyllostictaceae</taxon>
        <taxon>Phyllosticta</taxon>
    </lineage>
</organism>
<dbReference type="PANTHER" id="PTHR12304:SF4">
    <property type="entry name" value="URIDINE NUCLEOSIDASE"/>
    <property type="match status" value="1"/>
</dbReference>
<feature type="domain" description="Inosine/uridine-preferring nucleoside hydrolase" evidence="5">
    <location>
        <begin position="26"/>
        <end position="366"/>
    </location>
</feature>
<proteinExistence type="inferred from homology"/>
<dbReference type="EMBL" id="JBBPEH010000012">
    <property type="protein sequence ID" value="KAK7531299.1"/>
    <property type="molecule type" value="Genomic_DNA"/>
</dbReference>
<dbReference type="InterPro" id="IPR036452">
    <property type="entry name" value="Ribo_hydro-like"/>
</dbReference>
<sequence>MPLLSGLTLIPVCFSFPATYPMSNTNAGHDDAFAILLAAHNPKVNLLGVSSVHGNASLEHTTQNSLSILEAIGCRDIPVYPGASKPLVREAVHAASIHGDSGLDGTTLLPKPVKPAMQHVEASEATYQALINTPPKTAWLVATGTLTNAARTIQDHPDLAEHLAGLSIMGGAIGGGFTDAPLGKVQGEGERFGNWTPYAEFNIYCDPEAAQFLLSHPVLAPKTTIAPLDLTHQVLGNDQVQSKLLGLPGGIPKGLGDKPLPSPIRALFHEIMTFFAKTYAEEFALVEGPPLHDPLALAAAFEPNIFHDHGERFRVEVVTEGVHIPSPAHVGDMKAVGQLGRTLVTKVEKGEPGVRIPRSLDTPRFWGLIDLALAGAEMTSPLPELTQDWWHTRP</sequence>
<gene>
    <name evidence="6" type="ORF">J3D65DRAFT_110018</name>
</gene>
<comment type="caution">
    <text evidence="6">The sequence shown here is derived from an EMBL/GenBank/DDBJ whole genome shotgun (WGS) entry which is preliminary data.</text>
</comment>
<dbReference type="Pfam" id="PF01156">
    <property type="entry name" value="IU_nuc_hydro"/>
    <property type="match status" value="1"/>
</dbReference>
<name>A0ABR1L7S5_9PEZI</name>
<dbReference type="Gene3D" id="3.90.245.10">
    <property type="entry name" value="Ribonucleoside hydrolase-like"/>
    <property type="match status" value="1"/>
</dbReference>
<dbReference type="CDD" id="cd02651">
    <property type="entry name" value="nuc_hydro_IU_UC_XIUA"/>
    <property type="match status" value="1"/>
</dbReference>
<protein>
    <submittedName>
        <fullName evidence="6">Inosine/uridine-preferring nucleoside hydrolase domain-containing protein</fullName>
    </submittedName>
</protein>